<dbReference type="GO" id="GO:0047429">
    <property type="term" value="F:nucleoside triphosphate diphosphatase activity"/>
    <property type="evidence" value="ECO:0007669"/>
    <property type="project" value="InterPro"/>
</dbReference>
<reference evidence="2" key="1">
    <citation type="submission" date="2021-06" db="EMBL/GenBank/DDBJ databases">
        <authorList>
            <person name="Hodson N. C."/>
            <person name="Mongue J. A."/>
            <person name="Jaron S. K."/>
        </authorList>
    </citation>
    <scope>NUCLEOTIDE SEQUENCE</scope>
</reference>
<evidence type="ECO:0000256" key="1">
    <source>
        <dbReference type="ARBA" id="ARBA00022801"/>
    </source>
</evidence>
<dbReference type="InterPro" id="IPR003697">
    <property type="entry name" value="Maf-like"/>
</dbReference>
<dbReference type="HAMAP" id="MF_00528">
    <property type="entry name" value="Maf"/>
    <property type="match status" value="1"/>
</dbReference>
<dbReference type="PANTHER" id="PTHR43213:SF5">
    <property type="entry name" value="BIFUNCTIONAL DTTP_UTP PYROPHOSPHATASE_METHYLTRANSFERASE PROTEIN-RELATED"/>
    <property type="match status" value="1"/>
</dbReference>
<keyword evidence="3" id="KW-1185">Reference proteome</keyword>
<dbReference type="Pfam" id="PF02545">
    <property type="entry name" value="Maf"/>
    <property type="match status" value="1"/>
</dbReference>
<gene>
    <name evidence="2" type="ORF">AFUS01_LOCUS10359</name>
</gene>
<evidence type="ECO:0000313" key="2">
    <source>
        <dbReference type="EMBL" id="CAG7721115.1"/>
    </source>
</evidence>
<keyword evidence="1" id="KW-0378">Hydrolase</keyword>
<accession>A0A8J2JNY3</accession>
<organism evidence="2 3">
    <name type="scientific">Allacma fusca</name>
    <dbReference type="NCBI Taxonomy" id="39272"/>
    <lineage>
        <taxon>Eukaryota</taxon>
        <taxon>Metazoa</taxon>
        <taxon>Ecdysozoa</taxon>
        <taxon>Arthropoda</taxon>
        <taxon>Hexapoda</taxon>
        <taxon>Collembola</taxon>
        <taxon>Symphypleona</taxon>
        <taxon>Sminthuridae</taxon>
        <taxon>Allacma</taxon>
    </lineage>
</organism>
<dbReference type="CDD" id="cd00555">
    <property type="entry name" value="Maf"/>
    <property type="match status" value="1"/>
</dbReference>
<sequence>MVCILKAWLCGLEIQGDIRRNNFGVVLPDLTTRAHQIILLLQPIFRPYAVDNCVGKGLNVEIIPSNFEENLSPEEYQFFGDYAVETARGKAAEVLERLRIEGSQVPQVVIGADTVVTMNDQLFGKPTDEISAAQMLSQLSGQTHQVFTGVVLLWSDSTEGGSKEAYMDTFYEMTKVKMATLTDEIISAYIKTGEPLDKAGSYGIQGLGGSLVEGIEGDYFNVMGFPLHHFCKRHISSFKRRDSSGSFLCFSYFNRSVDDSSPRTVILEQDSETLVLKLEQFFFWFQSTQSQLLRVGILSGLNFNFPLHCTNHSLQAPILLYS</sequence>
<dbReference type="NCBIfam" id="TIGR00172">
    <property type="entry name" value="maf"/>
    <property type="match status" value="1"/>
</dbReference>
<evidence type="ECO:0008006" key="4">
    <source>
        <dbReference type="Google" id="ProtNLM"/>
    </source>
</evidence>
<comment type="caution">
    <text evidence="2">The sequence shown here is derived from an EMBL/GenBank/DDBJ whole genome shotgun (WGS) entry which is preliminary data.</text>
</comment>
<dbReference type="EMBL" id="CAJVCH010076949">
    <property type="protein sequence ID" value="CAG7721115.1"/>
    <property type="molecule type" value="Genomic_DNA"/>
</dbReference>
<evidence type="ECO:0000313" key="3">
    <source>
        <dbReference type="Proteomes" id="UP000708208"/>
    </source>
</evidence>
<dbReference type="Proteomes" id="UP000708208">
    <property type="component" value="Unassembled WGS sequence"/>
</dbReference>
<dbReference type="PANTHER" id="PTHR43213">
    <property type="entry name" value="BIFUNCTIONAL DTTP/UTP PYROPHOSPHATASE/METHYLTRANSFERASE PROTEIN-RELATED"/>
    <property type="match status" value="1"/>
</dbReference>
<protein>
    <recommendedName>
        <fullName evidence="4">Maf-like protein</fullName>
    </recommendedName>
</protein>
<dbReference type="OrthoDB" id="10267058at2759"/>
<name>A0A8J2JNY3_9HEXA</name>
<proteinExistence type="inferred from homology"/>
<dbReference type="AlphaFoldDB" id="A0A8J2JNY3"/>